<feature type="non-terminal residue" evidence="2">
    <location>
        <position position="50"/>
    </location>
</feature>
<keyword evidence="2" id="KW-0378">Hydrolase</keyword>
<dbReference type="Gene3D" id="2.30.130.40">
    <property type="entry name" value="LON domain-like"/>
    <property type="match status" value="1"/>
</dbReference>
<feature type="domain" description="Lon N-terminal" evidence="1">
    <location>
        <begin position="13"/>
        <end position="49"/>
    </location>
</feature>
<dbReference type="Pfam" id="PF02190">
    <property type="entry name" value="LON_substr_bdg"/>
    <property type="match status" value="1"/>
</dbReference>
<gene>
    <name evidence="2" type="ORF">Q604_UNBC16245G0001</name>
</gene>
<dbReference type="AlphaFoldDB" id="W1XFU1"/>
<protein>
    <submittedName>
        <fullName evidence="2">Lon protease</fullName>
    </submittedName>
</protein>
<accession>W1XFU1</accession>
<comment type="caution">
    <text evidence="2">The sequence shown here is derived from an EMBL/GenBank/DDBJ whole genome shotgun (WGS) entry which is preliminary data.</text>
</comment>
<evidence type="ECO:0000259" key="1">
    <source>
        <dbReference type="Pfam" id="PF02190"/>
    </source>
</evidence>
<dbReference type="SUPFAM" id="SSF88697">
    <property type="entry name" value="PUA domain-like"/>
    <property type="match status" value="1"/>
</dbReference>
<dbReference type="EMBL" id="AZMM01016245">
    <property type="protein sequence ID" value="ETJ29208.1"/>
    <property type="molecule type" value="Genomic_DNA"/>
</dbReference>
<dbReference type="InterPro" id="IPR003111">
    <property type="entry name" value="Lon_prtase_N"/>
</dbReference>
<dbReference type="GO" id="GO:0006508">
    <property type="term" value="P:proteolysis"/>
    <property type="evidence" value="ECO:0007669"/>
    <property type="project" value="UniProtKB-KW"/>
</dbReference>
<proteinExistence type="predicted"/>
<dbReference type="InterPro" id="IPR046336">
    <property type="entry name" value="Lon_prtase_N_sf"/>
</dbReference>
<evidence type="ECO:0000313" key="2">
    <source>
        <dbReference type="EMBL" id="ETJ29208.1"/>
    </source>
</evidence>
<dbReference type="GO" id="GO:0008233">
    <property type="term" value="F:peptidase activity"/>
    <property type="evidence" value="ECO:0007669"/>
    <property type="project" value="UniProtKB-KW"/>
</dbReference>
<name>W1XFU1_9ZZZZ</name>
<organism evidence="2">
    <name type="scientific">human gut metagenome</name>
    <dbReference type="NCBI Taxonomy" id="408170"/>
    <lineage>
        <taxon>unclassified sequences</taxon>
        <taxon>metagenomes</taxon>
        <taxon>organismal metagenomes</taxon>
    </lineage>
</organism>
<reference evidence="2" key="1">
    <citation type="submission" date="2013-12" db="EMBL/GenBank/DDBJ databases">
        <title>A Varibaculum cambriense genome reconstructed from a premature infant gut community with otherwise low bacterial novelty that shifts toward anaerobic metabolism during the third week of life.</title>
        <authorList>
            <person name="Brown C.T."/>
            <person name="Sharon I."/>
            <person name="Thomas B.C."/>
            <person name="Castelle C.J."/>
            <person name="Morowitz M.J."/>
            <person name="Banfield J.F."/>
        </authorList>
    </citation>
    <scope>NUCLEOTIDE SEQUENCE</scope>
</reference>
<dbReference type="InterPro" id="IPR015947">
    <property type="entry name" value="PUA-like_sf"/>
</dbReference>
<keyword evidence="2" id="KW-0645">Protease</keyword>
<sequence>MWGGNSIMKKLYTIPLIPLRGLTVFPKVVVHFDVGRKKSTAAIEQAMLDN</sequence>